<evidence type="ECO:0000313" key="3">
    <source>
        <dbReference type="EMBL" id="KUO16008.1"/>
    </source>
</evidence>
<sequence>MKHGFRLVRLSALAVATALLVLGPSAPASAQCAGPTYHGGLPVRVGACPEGVAGGASGAVWAVVVLAAGLWIAYARSRSRATTDTDLELIDAVFSEAVTETAGDAHGEGEEGLRHAWP</sequence>
<feature type="transmembrane region" description="Helical" evidence="1">
    <location>
        <begin position="54"/>
        <end position="74"/>
    </location>
</feature>
<evidence type="ECO:0000313" key="4">
    <source>
        <dbReference type="Proteomes" id="UP000053260"/>
    </source>
</evidence>
<keyword evidence="1" id="KW-0472">Membrane</keyword>
<keyword evidence="4" id="KW-1185">Reference proteome</keyword>
<keyword evidence="1" id="KW-1133">Transmembrane helix</keyword>
<dbReference type="Proteomes" id="UP000053260">
    <property type="component" value="Unassembled WGS sequence"/>
</dbReference>
<dbReference type="EMBL" id="LMXB01000096">
    <property type="protein sequence ID" value="KUO16008.1"/>
    <property type="molecule type" value="Genomic_DNA"/>
</dbReference>
<dbReference type="AlphaFoldDB" id="A0A101USE2"/>
<accession>A0A101USE2</accession>
<feature type="chain" id="PRO_5007108354" evidence="2">
    <location>
        <begin position="31"/>
        <end position="118"/>
    </location>
</feature>
<organism evidence="3 4">
    <name type="scientific">Streptomyces dysideae</name>
    <dbReference type="NCBI Taxonomy" id="909626"/>
    <lineage>
        <taxon>Bacteria</taxon>
        <taxon>Bacillati</taxon>
        <taxon>Actinomycetota</taxon>
        <taxon>Actinomycetes</taxon>
        <taxon>Kitasatosporales</taxon>
        <taxon>Streptomycetaceae</taxon>
        <taxon>Streptomyces</taxon>
    </lineage>
</organism>
<evidence type="ECO:0000256" key="2">
    <source>
        <dbReference type="SAM" id="SignalP"/>
    </source>
</evidence>
<gene>
    <name evidence="3" type="ORF">AQJ91_37900</name>
</gene>
<keyword evidence="1" id="KW-0812">Transmembrane</keyword>
<comment type="caution">
    <text evidence="3">The sequence shown here is derived from an EMBL/GenBank/DDBJ whole genome shotgun (WGS) entry which is preliminary data.</text>
</comment>
<reference evidence="3 4" key="1">
    <citation type="submission" date="2015-10" db="EMBL/GenBank/DDBJ databases">
        <title>Draft genome sequence of Streptomyces sp. RV15, isolated from a marine sponge.</title>
        <authorList>
            <person name="Ruckert C."/>
            <person name="Abdelmohsen U.R."/>
            <person name="Winkler A."/>
            <person name="Hentschel U."/>
            <person name="Kalinowski J."/>
            <person name="Kampfer P."/>
            <person name="Glaeser S."/>
        </authorList>
    </citation>
    <scope>NUCLEOTIDE SEQUENCE [LARGE SCALE GENOMIC DNA]</scope>
    <source>
        <strain evidence="3 4">RV15</strain>
    </source>
</reference>
<protein>
    <submittedName>
        <fullName evidence="3">Uncharacterized protein</fullName>
    </submittedName>
</protein>
<keyword evidence="2" id="KW-0732">Signal</keyword>
<evidence type="ECO:0000256" key="1">
    <source>
        <dbReference type="SAM" id="Phobius"/>
    </source>
</evidence>
<proteinExistence type="predicted"/>
<dbReference type="RefSeq" id="WP_067031201.1">
    <property type="nucleotide sequence ID" value="NZ_KQ949109.1"/>
</dbReference>
<feature type="signal peptide" evidence="2">
    <location>
        <begin position="1"/>
        <end position="30"/>
    </location>
</feature>
<dbReference type="STRING" id="909626.AQJ91_37900"/>
<name>A0A101USE2_9ACTN</name>